<dbReference type="AlphaFoldDB" id="A0A538UE79"/>
<comment type="caution">
    <text evidence="2">The sequence shown here is derived from an EMBL/GenBank/DDBJ whole genome shotgun (WGS) entry which is preliminary data.</text>
</comment>
<gene>
    <name evidence="2" type="ORF">E6K81_00900</name>
</gene>
<sequence>MTRRLLWAVVAIAAIATPGSTGAQTFKVDRFSIGGDGGTDYLTAEPGTGRVFVSRATHVMVIGADSGKVIGEVRGTPRTHGIALVPKQNHGFTTNGGDSTVTMFDLKTLAVIRKIPVRSGGLDGIMYDEADDRVILTNHSRPVGTATAIDPKTGDITGTAELEDTAPEGAASDGKGRIFVNNERKSTVQVLDAKTMKATGSWPLAPCEGPTGIAYDAKTNRIFCGCDKTSAVLDAATGKVVATITNGDGVDALGWDPVERLIYIPAGRDSNVTIVHQDGADKYTVVATVPTMSGAKTITVDPVRHVAYLFQPRYGPAPAPPPDAPPPAPGTFRPRGPVVGAWFFAIRH</sequence>
<reference evidence="2 3" key="1">
    <citation type="journal article" date="2019" name="Nat. Microbiol.">
        <title>Mediterranean grassland soil C-N compound turnover is dependent on rainfall and depth, and is mediated by genomically divergent microorganisms.</title>
        <authorList>
            <person name="Diamond S."/>
            <person name="Andeer P.F."/>
            <person name="Li Z."/>
            <person name="Crits-Christoph A."/>
            <person name="Burstein D."/>
            <person name="Anantharaman K."/>
            <person name="Lane K.R."/>
            <person name="Thomas B.C."/>
            <person name="Pan C."/>
            <person name="Northen T.R."/>
            <person name="Banfield J.F."/>
        </authorList>
    </citation>
    <scope>NUCLEOTIDE SEQUENCE [LARGE SCALE GENOMIC DNA]</scope>
    <source>
        <strain evidence="2">WS_11</strain>
    </source>
</reference>
<feature type="signal peptide" evidence="1">
    <location>
        <begin position="1"/>
        <end position="23"/>
    </location>
</feature>
<dbReference type="InterPro" id="IPR015943">
    <property type="entry name" value="WD40/YVTN_repeat-like_dom_sf"/>
</dbReference>
<dbReference type="Proteomes" id="UP000319771">
    <property type="component" value="Unassembled WGS sequence"/>
</dbReference>
<proteinExistence type="predicted"/>
<evidence type="ECO:0000313" key="3">
    <source>
        <dbReference type="Proteomes" id="UP000319771"/>
    </source>
</evidence>
<protein>
    <submittedName>
        <fullName evidence="2">YncE family protein</fullName>
    </submittedName>
</protein>
<accession>A0A538UE79</accession>
<dbReference type="PANTHER" id="PTHR47197:SF3">
    <property type="entry name" value="DIHYDRO-HEME D1 DEHYDROGENASE"/>
    <property type="match status" value="1"/>
</dbReference>
<keyword evidence="1" id="KW-0732">Signal</keyword>
<dbReference type="Gene3D" id="2.130.10.10">
    <property type="entry name" value="YVTN repeat-like/Quinoprotein amine dehydrogenase"/>
    <property type="match status" value="2"/>
</dbReference>
<name>A0A538UE79_UNCEI</name>
<dbReference type="PANTHER" id="PTHR47197">
    <property type="entry name" value="PROTEIN NIRF"/>
    <property type="match status" value="1"/>
</dbReference>
<dbReference type="SUPFAM" id="SSF51004">
    <property type="entry name" value="C-terminal (heme d1) domain of cytochrome cd1-nitrite reductase"/>
    <property type="match status" value="1"/>
</dbReference>
<dbReference type="InterPro" id="IPR011048">
    <property type="entry name" value="Haem_d1_sf"/>
</dbReference>
<evidence type="ECO:0000313" key="2">
    <source>
        <dbReference type="EMBL" id="TMQ74186.1"/>
    </source>
</evidence>
<feature type="chain" id="PRO_5022139989" evidence="1">
    <location>
        <begin position="24"/>
        <end position="348"/>
    </location>
</feature>
<dbReference type="InterPro" id="IPR051200">
    <property type="entry name" value="Host-pathogen_enzymatic-act"/>
</dbReference>
<dbReference type="EMBL" id="VBPB01000008">
    <property type="protein sequence ID" value="TMQ74186.1"/>
    <property type="molecule type" value="Genomic_DNA"/>
</dbReference>
<evidence type="ECO:0000256" key="1">
    <source>
        <dbReference type="SAM" id="SignalP"/>
    </source>
</evidence>
<organism evidence="2 3">
    <name type="scientific">Eiseniibacteriota bacterium</name>
    <dbReference type="NCBI Taxonomy" id="2212470"/>
    <lineage>
        <taxon>Bacteria</taxon>
        <taxon>Candidatus Eiseniibacteriota</taxon>
    </lineage>
</organism>